<comment type="caution">
    <text evidence="1">The sequence shown here is derived from an EMBL/GenBank/DDBJ whole genome shotgun (WGS) entry which is preliminary data.</text>
</comment>
<evidence type="ECO:0000313" key="2">
    <source>
        <dbReference type="Proteomes" id="UP000477980"/>
    </source>
</evidence>
<name>A0A6G1VNG2_9BACT</name>
<proteinExistence type="predicted"/>
<dbReference type="RefSeq" id="WP_153091087.1">
    <property type="nucleotide sequence ID" value="NZ_VZAH01000116.1"/>
</dbReference>
<protein>
    <submittedName>
        <fullName evidence="1">Uncharacterized protein</fullName>
    </submittedName>
</protein>
<organism evidence="1 2">
    <name type="scientific">Segatella copri</name>
    <dbReference type="NCBI Taxonomy" id="165179"/>
    <lineage>
        <taxon>Bacteria</taxon>
        <taxon>Pseudomonadati</taxon>
        <taxon>Bacteroidota</taxon>
        <taxon>Bacteroidia</taxon>
        <taxon>Bacteroidales</taxon>
        <taxon>Prevotellaceae</taxon>
        <taxon>Segatella</taxon>
    </lineage>
</organism>
<reference evidence="1 2" key="1">
    <citation type="submission" date="2019-09" db="EMBL/GenBank/DDBJ databases">
        <title>Distinct polysaccharide growth profiles of human intestinal Prevotella copri isolates.</title>
        <authorList>
            <person name="Fehlner-Peach H."/>
            <person name="Magnabosco C."/>
            <person name="Raghavan V."/>
            <person name="Scher J.U."/>
            <person name="Tett A."/>
            <person name="Cox L.M."/>
            <person name="Gottsegen C."/>
            <person name="Watters A."/>
            <person name="Wiltshire- Gordon J.D."/>
            <person name="Segata N."/>
            <person name="Bonneau R."/>
            <person name="Littman D.R."/>
        </authorList>
    </citation>
    <scope>NUCLEOTIDE SEQUENCE [LARGE SCALE GENOMIC DNA]</scope>
    <source>
        <strain evidence="2">iAA917</strain>
    </source>
</reference>
<evidence type="ECO:0000313" key="1">
    <source>
        <dbReference type="EMBL" id="MQP15106.1"/>
    </source>
</evidence>
<dbReference type="AlphaFoldDB" id="A0A6G1VNG2"/>
<accession>A0A6G1VNG2</accession>
<dbReference type="Proteomes" id="UP000477980">
    <property type="component" value="Unassembled WGS sequence"/>
</dbReference>
<sequence length="91" mass="10291">MTKEQVLALQRADFAVAKFIEEILGSGHIKEYTFDETRDSALECAKQNIEASSLTEREKYVAKESVDKAVHEIAKIFKKGMIESGRLIKTK</sequence>
<gene>
    <name evidence="1" type="ORF">F7D25_11955</name>
</gene>
<dbReference type="EMBL" id="VZAH01000116">
    <property type="protein sequence ID" value="MQP15106.1"/>
    <property type="molecule type" value="Genomic_DNA"/>
</dbReference>